<dbReference type="EMBL" id="JACOGA010000039">
    <property type="protein sequence ID" value="MBC3876117.1"/>
    <property type="molecule type" value="Genomic_DNA"/>
</dbReference>
<proteinExistence type="predicted"/>
<reference evidence="1 2" key="1">
    <citation type="submission" date="2020-08" db="EMBL/GenBank/DDBJ databases">
        <title>Novel species isolated from subtropical streams in China.</title>
        <authorList>
            <person name="Lu H."/>
        </authorList>
    </citation>
    <scope>NUCLEOTIDE SEQUENCE [LARGE SCALE GENOMIC DNA]</scope>
    <source>
        <strain evidence="1 2">LX15W</strain>
    </source>
</reference>
<name>A0ABR6YHU5_9BURK</name>
<organism evidence="1 2">
    <name type="scientific">Undibacterium flavidum</name>
    <dbReference type="NCBI Taxonomy" id="2762297"/>
    <lineage>
        <taxon>Bacteria</taxon>
        <taxon>Pseudomonadati</taxon>
        <taxon>Pseudomonadota</taxon>
        <taxon>Betaproteobacteria</taxon>
        <taxon>Burkholderiales</taxon>
        <taxon>Oxalobacteraceae</taxon>
        <taxon>Undibacterium</taxon>
    </lineage>
</organism>
<evidence type="ECO:0000313" key="2">
    <source>
        <dbReference type="Proteomes" id="UP000624279"/>
    </source>
</evidence>
<keyword evidence="2" id="KW-1185">Reference proteome</keyword>
<sequence>MISDATKGFWQEFDASSEVLAKNVIGGMHREAFQHIETLLQKNGFDFCFELTSEGGDAVLALTPEGNVDVAQRIENLVQAKPDIRGWRVYAHRQRKPLSDALAFVRHIYGIDVADASFDLMLTFGLYRITMYCGDLNELTTGEICGLVETLLDHAIGEKLVMSKVEEVSGRASGRGQFSLSELVQRLTVDSTEKKR</sequence>
<comment type="caution">
    <text evidence="1">The sequence shown here is derived from an EMBL/GenBank/DDBJ whole genome shotgun (WGS) entry which is preliminary data.</text>
</comment>
<gene>
    <name evidence="1" type="ORF">H8K55_21220</name>
</gene>
<dbReference type="Proteomes" id="UP000624279">
    <property type="component" value="Unassembled WGS sequence"/>
</dbReference>
<protein>
    <submittedName>
        <fullName evidence="1">Uncharacterized protein</fullName>
    </submittedName>
</protein>
<dbReference type="RefSeq" id="WP_186944243.1">
    <property type="nucleotide sequence ID" value="NZ_JACOGA010000039.1"/>
</dbReference>
<accession>A0ABR6YHU5</accession>
<evidence type="ECO:0000313" key="1">
    <source>
        <dbReference type="EMBL" id="MBC3876117.1"/>
    </source>
</evidence>